<comment type="caution">
    <text evidence="1">The sequence shown here is derived from an EMBL/GenBank/DDBJ whole genome shotgun (WGS) entry which is preliminary data.</text>
</comment>
<protein>
    <submittedName>
        <fullName evidence="1">Uncharacterized protein</fullName>
    </submittedName>
</protein>
<organism evidence="1 2">
    <name type="scientific">Prevotella brunnea</name>
    <dbReference type="NCBI Taxonomy" id="2508867"/>
    <lineage>
        <taxon>Bacteria</taxon>
        <taxon>Pseudomonadati</taxon>
        <taxon>Bacteroidota</taxon>
        <taxon>Bacteroidia</taxon>
        <taxon>Bacteroidales</taxon>
        <taxon>Prevotellaceae</taxon>
        <taxon>Prevotella</taxon>
    </lineage>
</organism>
<sequence length="112" mass="12977">MERYKEEVIRVLIEAGANGLPVRKISCHVFNACNSFFFPISPDDVHLYVRSYLYRTSLIPNSEVIRIKRGRYKINPQNIMIKLAKQSLLNKLEVAEQKAMVRESSDNSLCLF</sequence>
<name>A0A5C8G8S0_9BACT</name>
<keyword evidence="2" id="KW-1185">Reference proteome</keyword>
<evidence type="ECO:0000313" key="1">
    <source>
        <dbReference type="EMBL" id="TXJ58355.1"/>
    </source>
</evidence>
<evidence type="ECO:0000313" key="2">
    <source>
        <dbReference type="Proteomes" id="UP000321612"/>
    </source>
</evidence>
<reference evidence="2" key="1">
    <citation type="submission" date="2019-05" db="EMBL/GenBank/DDBJ databases">
        <title>Prevotella brunnea sp. nov., isolated from a wound of a patient.</title>
        <authorList>
            <person name="Buhl M."/>
        </authorList>
    </citation>
    <scope>NUCLEOTIDE SEQUENCE [LARGE SCALE GENOMIC DNA]</scope>
    <source>
        <strain evidence="2">A2672</strain>
    </source>
</reference>
<accession>A0A5C8G8S0</accession>
<gene>
    <name evidence="1" type="ORF">ETF27_10610</name>
</gene>
<dbReference type="OrthoDB" id="1082214at2"/>
<dbReference type="EMBL" id="SDIK01000096">
    <property type="protein sequence ID" value="TXJ58355.1"/>
    <property type="molecule type" value="Genomic_DNA"/>
</dbReference>
<dbReference type="AlphaFoldDB" id="A0A5C8G8S0"/>
<proteinExistence type="predicted"/>
<dbReference type="Proteomes" id="UP000321612">
    <property type="component" value="Unassembled WGS sequence"/>
</dbReference>
<dbReference type="RefSeq" id="WP_130828929.1">
    <property type="nucleotide sequence ID" value="NZ_SDIK01000096.1"/>
</dbReference>